<evidence type="ECO:0000313" key="4">
    <source>
        <dbReference type="Proteomes" id="UP000193467"/>
    </source>
</evidence>
<evidence type="ECO:0000313" key="3">
    <source>
        <dbReference type="EMBL" id="ORY83475.1"/>
    </source>
</evidence>
<evidence type="ECO:0000256" key="2">
    <source>
        <dbReference type="SAM" id="SignalP"/>
    </source>
</evidence>
<accession>A0A1Y2FL20</accession>
<dbReference type="EMBL" id="MCGR01000019">
    <property type="protein sequence ID" value="ORY83475.1"/>
    <property type="molecule type" value="Genomic_DNA"/>
</dbReference>
<keyword evidence="1" id="KW-0812">Transmembrane</keyword>
<protein>
    <submittedName>
        <fullName evidence="3">Uncharacterized protein</fullName>
    </submittedName>
</protein>
<dbReference type="AlphaFoldDB" id="A0A1Y2FL20"/>
<dbReference type="InParanoid" id="A0A1Y2FL20"/>
<feature type="chain" id="PRO_5012124158" evidence="2">
    <location>
        <begin position="18"/>
        <end position="314"/>
    </location>
</feature>
<sequence>MLLPLLLPLLSLRLARAAFEADFTDPRLANGSWVTAQAEPLNVVVSAQSSRELREEDVLQDWLNSLGYADECLGLHAGGPQQANLGDGNGYVNQTGLYRWAYGLPEHAGSCWESLVGGSHVRYWFQGDRDERGAIFLAASDEHNISMYHDIVDNGYDLGRDNVAGNATVPSGTISPSSGTIYLTTVEMASGFFEAGLTVNGVAINHEIGIDGLVAVLTITISEETSNELSLISFFILAAFVLSTLLGGWASYYALRPSSEYSTLRIDARKPDIHDRRHQQLLLALEQARRAIRASTLHDEAELGLRDQYETELR</sequence>
<organism evidence="3 4">
    <name type="scientific">Leucosporidium creatinivorum</name>
    <dbReference type="NCBI Taxonomy" id="106004"/>
    <lineage>
        <taxon>Eukaryota</taxon>
        <taxon>Fungi</taxon>
        <taxon>Dikarya</taxon>
        <taxon>Basidiomycota</taxon>
        <taxon>Pucciniomycotina</taxon>
        <taxon>Microbotryomycetes</taxon>
        <taxon>Leucosporidiales</taxon>
        <taxon>Leucosporidium</taxon>
    </lineage>
</organism>
<keyword evidence="1" id="KW-1133">Transmembrane helix</keyword>
<name>A0A1Y2FL20_9BASI</name>
<comment type="caution">
    <text evidence="3">The sequence shown here is derived from an EMBL/GenBank/DDBJ whole genome shotgun (WGS) entry which is preliminary data.</text>
</comment>
<keyword evidence="4" id="KW-1185">Reference proteome</keyword>
<keyword evidence="2" id="KW-0732">Signal</keyword>
<feature type="signal peptide" evidence="2">
    <location>
        <begin position="1"/>
        <end position="17"/>
    </location>
</feature>
<gene>
    <name evidence="3" type="ORF">BCR35DRAFT_351947</name>
</gene>
<proteinExistence type="predicted"/>
<feature type="transmembrane region" description="Helical" evidence="1">
    <location>
        <begin position="231"/>
        <end position="255"/>
    </location>
</feature>
<dbReference type="STRING" id="106004.A0A1Y2FL20"/>
<dbReference type="OrthoDB" id="2310204at2759"/>
<keyword evidence="1" id="KW-0472">Membrane</keyword>
<dbReference type="Proteomes" id="UP000193467">
    <property type="component" value="Unassembled WGS sequence"/>
</dbReference>
<reference evidence="3 4" key="1">
    <citation type="submission" date="2016-07" db="EMBL/GenBank/DDBJ databases">
        <title>Pervasive Adenine N6-methylation of Active Genes in Fungi.</title>
        <authorList>
            <consortium name="DOE Joint Genome Institute"/>
            <person name="Mondo S.J."/>
            <person name="Dannebaum R.O."/>
            <person name="Kuo R.C."/>
            <person name="Labutti K."/>
            <person name="Haridas S."/>
            <person name="Kuo A."/>
            <person name="Salamov A."/>
            <person name="Ahrendt S.R."/>
            <person name="Lipzen A."/>
            <person name="Sullivan W."/>
            <person name="Andreopoulos W.B."/>
            <person name="Clum A."/>
            <person name="Lindquist E."/>
            <person name="Daum C."/>
            <person name="Ramamoorthy G.K."/>
            <person name="Gryganskyi A."/>
            <person name="Culley D."/>
            <person name="Magnuson J.K."/>
            <person name="James T.Y."/>
            <person name="O'Malley M.A."/>
            <person name="Stajich J.E."/>
            <person name="Spatafora J.W."/>
            <person name="Visel A."/>
            <person name="Grigoriev I.V."/>
        </authorList>
    </citation>
    <scope>NUCLEOTIDE SEQUENCE [LARGE SCALE GENOMIC DNA]</scope>
    <source>
        <strain evidence="3 4">62-1032</strain>
    </source>
</reference>
<evidence type="ECO:0000256" key="1">
    <source>
        <dbReference type="SAM" id="Phobius"/>
    </source>
</evidence>